<dbReference type="AlphaFoldDB" id="A0AAD3Y4W4"/>
<keyword evidence="2" id="KW-1185">Reference proteome</keyword>
<name>A0AAD3Y4W4_NEPGR</name>
<evidence type="ECO:0000313" key="2">
    <source>
        <dbReference type="Proteomes" id="UP001279734"/>
    </source>
</evidence>
<dbReference type="EMBL" id="BSYO01000032">
    <property type="protein sequence ID" value="GMH26926.1"/>
    <property type="molecule type" value="Genomic_DNA"/>
</dbReference>
<evidence type="ECO:0000313" key="1">
    <source>
        <dbReference type="EMBL" id="GMH26926.1"/>
    </source>
</evidence>
<dbReference type="PANTHER" id="PTHR34538">
    <property type="entry name" value="EXPRESSED PROTEIN"/>
    <property type="match status" value="1"/>
</dbReference>
<comment type="caution">
    <text evidence="1">The sequence shown here is derived from an EMBL/GenBank/DDBJ whole genome shotgun (WGS) entry which is preliminary data.</text>
</comment>
<sequence>MCLTVRFSRMNTYSKKQCRSLFWKVRRAVKNAVKSGGKHHPNFQYDPSSYALNFDDGEGNEAHGYGFHHIINLHDYFPSANNAWVYVLWIKA</sequence>
<dbReference type="Proteomes" id="UP001279734">
    <property type="component" value="Unassembled WGS sequence"/>
</dbReference>
<dbReference type="PANTHER" id="PTHR34538:SF10">
    <property type="entry name" value="GENOME ASSEMBLY, CHROMOSOME: A06"/>
    <property type="match status" value="1"/>
</dbReference>
<reference evidence="1" key="1">
    <citation type="submission" date="2023-05" db="EMBL/GenBank/DDBJ databases">
        <title>Nepenthes gracilis genome sequencing.</title>
        <authorList>
            <person name="Fukushima K."/>
        </authorList>
    </citation>
    <scope>NUCLEOTIDE SEQUENCE</scope>
    <source>
        <strain evidence="1">SING2019-196</strain>
    </source>
</reference>
<accession>A0AAD3Y4W4</accession>
<proteinExistence type="predicted"/>
<protein>
    <submittedName>
        <fullName evidence="1">Uncharacterized protein</fullName>
    </submittedName>
</protein>
<organism evidence="1 2">
    <name type="scientific">Nepenthes gracilis</name>
    <name type="common">Slender pitcher plant</name>
    <dbReference type="NCBI Taxonomy" id="150966"/>
    <lineage>
        <taxon>Eukaryota</taxon>
        <taxon>Viridiplantae</taxon>
        <taxon>Streptophyta</taxon>
        <taxon>Embryophyta</taxon>
        <taxon>Tracheophyta</taxon>
        <taxon>Spermatophyta</taxon>
        <taxon>Magnoliopsida</taxon>
        <taxon>eudicotyledons</taxon>
        <taxon>Gunneridae</taxon>
        <taxon>Pentapetalae</taxon>
        <taxon>Caryophyllales</taxon>
        <taxon>Nepenthaceae</taxon>
        <taxon>Nepenthes</taxon>
    </lineage>
</organism>
<gene>
    <name evidence="1" type="ORF">Nepgr_028769</name>
</gene>